<evidence type="ECO:0000256" key="1">
    <source>
        <dbReference type="SAM" id="MobiDB-lite"/>
    </source>
</evidence>
<feature type="compositionally biased region" description="Basic and acidic residues" evidence="1">
    <location>
        <begin position="1"/>
        <end position="18"/>
    </location>
</feature>
<proteinExistence type="predicted"/>
<feature type="compositionally biased region" description="Low complexity" evidence="1">
    <location>
        <begin position="24"/>
        <end position="34"/>
    </location>
</feature>
<dbReference type="Pfam" id="PF19893">
    <property type="entry name" value="DUF6366"/>
    <property type="match status" value="1"/>
</dbReference>
<feature type="region of interest" description="Disordered" evidence="1">
    <location>
        <begin position="1"/>
        <end position="34"/>
    </location>
</feature>
<evidence type="ECO:0000313" key="3">
    <source>
        <dbReference type="EMBL" id="MFC3211250.1"/>
    </source>
</evidence>
<organism evidence="3 4">
    <name type="scientific">Planomicrobium okeanokoites</name>
    <name type="common">Planococcus okeanokoites</name>
    <name type="synonym">Flavobacterium okeanokoites</name>
    <dbReference type="NCBI Taxonomy" id="244"/>
    <lineage>
        <taxon>Bacteria</taxon>
        <taxon>Bacillati</taxon>
        <taxon>Bacillota</taxon>
        <taxon>Bacilli</taxon>
        <taxon>Bacillales</taxon>
        <taxon>Caryophanaceae</taxon>
        <taxon>Planomicrobium</taxon>
    </lineage>
</organism>
<gene>
    <name evidence="3" type="ORF">ACFOEJ_09220</name>
</gene>
<accession>A0ABV7KP18</accession>
<reference evidence="4" key="1">
    <citation type="journal article" date="2019" name="Int. J. Syst. Evol. Microbiol.">
        <title>The Global Catalogue of Microorganisms (GCM) 10K type strain sequencing project: providing services to taxonomists for standard genome sequencing and annotation.</title>
        <authorList>
            <consortium name="The Broad Institute Genomics Platform"/>
            <consortium name="The Broad Institute Genome Sequencing Center for Infectious Disease"/>
            <person name="Wu L."/>
            <person name="Ma J."/>
        </authorList>
    </citation>
    <scope>NUCLEOTIDE SEQUENCE [LARGE SCALE GENOMIC DNA]</scope>
    <source>
        <strain evidence="4">CCM 320</strain>
    </source>
</reference>
<evidence type="ECO:0000256" key="2">
    <source>
        <dbReference type="SAM" id="Phobius"/>
    </source>
</evidence>
<keyword evidence="2" id="KW-1133">Transmembrane helix</keyword>
<sequence>MGSNKTPEDGRERLRQNELKNNPGGSFSDGFDRSSGSGNLTDLVGGIGWKGIGILIILLFLGYVAYSLFFN</sequence>
<comment type="caution">
    <text evidence="3">The sequence shown here is derived from an EMBL/GenBank/DDBJ whole genome shotgun (WGS) entry which is preliminary data.</text>
</comment>
<dbReference type="Proteomes" id="UP001595625">
    <property type="component" value="Unassembled WGS sequence"/>
</dbReference>
<keyword evidence="2" id="KW-0812">Transmembrane</keyword>
<name>A0ABV7KP18_PLAOK</name>
<feature type="transmembrane region" description="Helical" evidence="2">
    <location>
        <begin position="47"/>
        <end position="69"/>
    </location>
</feature>
<evidence type="ECO:0000313" key="4">
    <source>
        <dbReference type="Proteomes" id="UP001595625"/>
    </source>
</evidence>
<keyword evidence="4" id="KW-1185">Reference proteome</keyword>
<protein>
    <submittedName>
        <fullName evidence="3">DUF6366 family protein</fullName>
    </submittedName>
</protein>
<dbReference type="InterPro" id="IPR045946">
    <property type="entry name" value="DUF6366"/>
</dbReference>
<keyword evidence="2" id="KW-0472">Membrane</keyword>
<dbReference type="RefSeq" id="WP_117312452.1">
    <property type="nucleotide sequence ID" value="NZ_JBHRUJ010000016.1"/>
</dbReference>
<dbReference type="EMBL" id="JBHRUJ010000016">
    <property type="protein sequence ID" value="MFC3211250.1"/>
    <property type="molecule type" value="Genomic_DNA"/>
</dbReference>